<evidence type="ECO:0000313" key="2">
    <source>
        <dbReference type="Proteomes" id="UP001057402"/>
    </source>
</evidence>
<keyword evidence="2" id="KW-1185">Reference proteome</keyword>
<dbReference type="EMBL" id="CM042886">
    <property type="protein sequence ID" value="KAI4340553.1"/>
    <property type="molecule type" value="Genomic_DNA"/>
</dbReference>
<organism evidence="1 2">
    <name type="scientific">Melastoma candidum</name>
    <dbReference type="NCBI Taxonomy" id="119954"/>
    <lineage>
        <taxon>Eukaryota</taxon>
        <taxon>Viridiplantae</taxon>
        <taxon>Streptophyta</taxon>
        <taxon>Embryophyta</taxon>
        <taxon>Tracheophyta</taxon>
        <taxon>Spermatophyta</taxon>
        <taxon>Magnoliopsida</taxon>
        <taxon>eudicotyledons</taxon>
        <taxon>Gunneridae</taxon>
        <taxon>Pentapetalae</taxon>
        <taxon>rosids</taxon>
        <taxon>malvids</taxon>
        <taxon>Myrtales</taxon>
        <taxon>Melastomataceae</taxon>
        <taxon>Melastomatoideae</taxon>
        <taxon>Melastomateae</taxon>
        <taxon>Melastoma</taxon>
    </lineage>
</organism>
<dbReference type="Proteomes" id="UP001057402">
    <property type="component" value="Chromosome 7"/>
</dbReference>
<sequence>MLPPNKTHLLVFYAFSLHALHWGFAEWQRREMGRGRAKKSKVSSSTDHEDSGIRGEEKVPAPKRRGRPQKIKGEIVVVAGFVDKFQEEEGLHVHESANATLIKDTKSPEEVNSESNEYDAEAKSSSEDLTKLKGGFRHSGSRRKSRPRRAAEVGVECQWNWF</sequence>
<proteinExistence type="predicted"/>
<accession>A0ACB9NVM5</accession>
<evidence type="ECO:0000313" key="1">
    <source>
        <dbReference type="EMBL" id="KAI4340553.1"/>
    </source>
</evidence>
<comment type="caution">
    <text evidence="1">The sequence shown here is derived from an EMBL/GenBank/DDBJ whole genome shotgun (WGS) entry which is preliminary data.</text>
</comment>
<reference evidence="2" key="1">
    <citation type="journal article" date="2023" name="Front. Plant Sci.">
        <title>Chromosomal-level genome assembly of Melastoma candidum provides insights into trichome evolution.</title>
        <authorList>
            <person name="Zhong Y."/>
            <person name="Wu W."/>
            <person name="Sun C."/>
            <person name="Zou P."/>
            <person name="Liu Y."/>
            <person name="Dai S."/>
            <person name="Zhou R."/>
        </authorList>
    </citation>
    <scope>NUCLEOTIDE SEQUENCE [LARGE SCALE GENOMIC DNA]</scope>
</reference>
<name>A0ACB9NVM5_9MYRT</name>
<protein>
    <submittedName>
        <fullName evidence="1">Uncharacterized protein</fullName>
    </submittedName>
</protein>
<gene>
    <name evidence="1" type="ORF">MLD38_025378</name>
</gene>